<evidence type="ECO:0000313" key="2">
    <source>
        <dbReference type="EMBL" id="CAI8005829.1"/>
    </source>
</evidence>
<comment type="caution">
    <text evidence="2">The sequence shown here is derived from an EMBL/GenBank/DDBJ whole genome shotgun (WGS) entry which is preliminary data.</text>
</comment>
<feature type="signal peptide" evidence="1">
    <location>
        <begin position="1"/>
        <end position="22"/>
    </location>
</feature>
<keyword evidence="1" id="KW-0732">Signal</keyword>
<reference evidence="2" key="1">
    <citation type="submission" date="2023-03" db="EMBL/GenBank/DDBJ databases">
        <authorList>
            <person name="Steffen K."/>
            <person name="Cardenas P."/>
        </authorList>
    </citation>
    <scope>NUCLEOTIDE SEQUENCE</scope>
</reference>
<dbReference type="AlphaFoldDB" id="A0AA35W365"/>
<proteinExistence type="predicted"/>
<keyword evidence="3" id="KW-1185">Reference proteome</keyword>
<dbReference type="EMBL" id="CASHTH010000636">
    <property type="protein sequence ID" value="CAI8005829.1"/>
    <property type="molecule type" value="Genomic_DNA"/>
</dbReference>
<evidence type="ECO:0000313" key="3">
    <source>
        <dbReference type="Proteomes" id="UP001174909"/>
    </source>
</evidence>
<evidence type="ECO:0000256" key="1">
    <source>
        <dbReference type="SAM" id="SignalP"/>
    </source>
</evidence>
<name>A0AA35W365_GEOBA</name>
<protein>
    <submittedName>
        <fullName evidence="2">Uncharacterized protein</fullName>
    </submittedName>
</protein>
<gene>
    <name evidence="2" type="ORF">GBAR_LOCUS4427</name>
</gene>
<feature type="chain" id="PRO_5041458736" evidence="1">
    <location>
        <begin position="23"/>
        <end position="108"/>
    </location>
</feature>
<accession>A0AA35W365</accession>
<organism evidence="2 3">
    <name type="scientific">Geodia barretti</name>
    <name type="common">Barrett's horny sponge</name>
    <dbReference type="NCBI Taxonomy" id="519541"/>
    <lineage>
        <taxon>Eukaryota</taxon>
        <taxon>Metazoa</taxon>
        <taxon>Porifera</taxon>
        <taxon>Demospongiae</taxon>
        <taxon>Heteroscleromorpha</taxon>
        <taxon>Tetractinellida</taxon>
        <taxon>Astrophorina</taxon>
        <taxon>Geodiidae</taxon>
        <taxon>Geodia</taxon>
    </lineage>
</organism>
<sequence length="108" mass="11540">MPISFTLLPLVILNTGAPLSPALGPAPSVTRARPTQITRITSSTTSLKVQVSNTLAFRPTDRQAVVRGTQYPCRNGDAVNQHVVVINVDEKPIGIMHDYDEAGTATMA</sequence>
<dbReference type="Proteomes" id="UP001174909">
    <property type="component" value="Unassembled WGS sequence"/>
</dbReference>